<dbReference type="EMBL" id="BK015675">
    <property type="protein sequence ID" value="DAE19440.1"/>
    <property type="molecule type" value="Genomic_DNA"/>
</dbReference>
<organism evidence="1">
    <name type="scientific">Podoviridae sp. ctyDR6</name>
    <dbReference type="NCBI Taxonomy" id="2825288"/>
    <lineage>
        <taxon>Viruses</taxon>
        <taxon>Duplodnaviria</taxon>
        <taxon>Heunggongvirae</taxon>
        <taxon>Uroviricota</taxon>
        <taxon>Caudoviricetes</taxon>
    </lineage>
</organism>
<proteinExistence type="predicted"/>
<accession>A0A8S5QK43</accession>
<protein>
    <submittedName>
        <fullName evidence="1">Uncharacterized protein</fullName>
    </submittedName>
</protein>
<name>A0A8S5QK43_9CAUD</name>
<evidence type="ECO:0000313" key="1">
    <source>
        <dbReference type="EMBL" id="DAE19440.1"/>
    </source>
</evidence>
<reference evidence="1" key="1">
    <citation type="journal article" date="2021" name="Proc. Natl. Acad. Sci. U.S.A.">
        <title>A Catalog of Tens of Thousands of Viruses from Human Metagenomes Reveals Hidden Associations with Chronic Diseases.</title>
        <authorList>
            <person name="Tisza M.J."/>
            <person name="Buck C.B."/>
        </authorList>
    </citation>
    <scope>NUCLEOTIDE SEQUENCE</scope>
    <source>
        <strain evidence="1">CtyDR6</strain>
    </source>
</reference>
<sequence length="55" mass="6289">MKYDALIYDCENIFDVDDPAHNMIRIDGLSQPEADDLCDIMTQHGVSICLLPYKE</sequence>